<proteinExistence type="predicted"/>
<feature type="region of interest" description="Disordered" evidence="1">
    <location>
        <begin position="1"/>
        <end position="96"/>
    </location>
</feature>
<evidence type="ECO:0000313" key="3">
    <source>
        <dbReference type="Proteomes" id="UP000559027"/>
    </source>
</evidence>
<evidence type="ECO:0000313" key="2">
    <source>
        <dbReference type="EMBL" id="KAF5362439.1"/>
    </source>
</evidence>
<gene>
    <name evidence="2" type="ORF">D9756_002414</name>
</gene>
<sequence>MEQPSATVNNQSKNPTSNLSTTLANTEGGGGEQPGRKKKKRKNKKRKTTNAEPNNLQPHSTPSQSSKPPQPMQRPADQSAKHTQPPQHKHLVSSSATKAGTVAVVKPLHEFPRFCDLPPELQKRIFEIAYRSFEEEARPSEWIYISRNVREWCIFFILTSSRSSDLTITRLEPFLYVSIILPHDFEYRADKVLPLYERTFYSRPKEFYAKSVKRIYTNNQIRSEDSDFELKLLPVCDNLTSLECWSDRKEELTAILTMRHWPKLRTLCLDINLLPKDENMFHLPLFRHVTRLDLISKEPQLSSWKSLSSLDNLTHMRVYMLVTVKKGESRKAIDLVYAIATEVQKCLPRNMRHFVILVPVDLLYYIPPMKHSTSKDKERWDKMESIRIGTFDPRIMLGSSGDWDKWLDENLSDADEEGEDALREYCQFIPQLTYPSWPRDYLMNEEEDTWTEVIMKDRRRVRFLASRKK</sequence>
<evidence type="ECO:0008006" key="4">
    <source>
        <dbReference type="Google" id="ProtNLM"/>
    </source>
</evidence>
<comment type="caution">
    <text evidence="2">The sequence shown here is derived from an EMBL/GenBank/DDBJ whole genome shotgun (WGS) entry which is preliminary data.</text>
</comment>
<reference evidence="2 3" key="1">
    <citation type="journal article" date="2020" name="ISME J.">
        <title>Uncovering the hidden diversity of litter-decomposition mechanisms in mushroom-forming fungi.</title>
        <authorList>
            <person name="Floudas D."/>
            <person name="Bentzer J."/>
            <person name="Ahren D."/>
            <person name="Johansson T."/>
            <person name="Persson P."/>
            <person name="Tunlid A."/>
        </authorList>
    </citation>
    <scope>NUCLEOTIDE SEQUENCE [LARGE SCALE GENOMIC DNA]</scope>
    <source>
        <strain evidence="2 3">CBS 146.42</strain>
    </source>
</reference>
<protein>
    <recommendedName>
        <fullName evidence="4">F-box domain-containing protein</fullName>
    </recommendedName>
</protein>
<keyword evidence="3" id="KW-1185">Reference proteome</keyword>
<feature type="compositionally biased region" description="Polar residues" evidence="1">
    <location>
        <begin position="1"/>
        <end position="25"/>
    </location>
</feature>
<feature type="compositionally biased region" description="Polar residues" evidence="1">
    <location>
        <begin position="81"/>
        <end position="96"/>
    </location>
</feature>
<dbReference type="OrthoDB" id="3145912at2759"/>
<dbReference type="AlphaFoldDB" id="A0A8H5LME2"/>
<feature type="compositionally biased region" description="Low complexity" evidence="1">
    <location>
        <begin position="57"/>
        <end position="67"/>
    </location>
</feature>
<feature type="compositionally biased region" description="Basic residues" evidence="1">
    <location>
        <begin position="36"/>
        <end position="48"/>
    </location>
</feature>
<evidence type="ECO:0000256" key="1">
    <source>
        <dbReference type="SAM" id="MobiDB-lite"/>
    </source>
</evidence>
<name>A0A8H5LME2_9AGAR</name>
<dbReference type="EMBL" id="JAACJO010000002">
    <property type="protein sequence ID" value="KAF5362439.1"/>
    <property type="molecule type" value="Genomic_DNA"/>
</dbReference>
<dbReference type="Proteomes" id="UP000559027">
    <property type="component" value="Unassembled WGS sequence"/>
</dbReference>
<accession>A0A8H5LME2</accession>
<organism evidence="2 3">
    <name type="scientific">Leucocoprinus leucothites</name>
    <dbReference type="NCBI Taxonomy" id="201217"/>
    <lineage>
        <taxon>Eukaryota</taxon>
        <taxon>Fungi</taxon>
        <taxon>Dikarya</taxon>
        <taxon>Basidiomycota</taxon>
        <taxon>Agaricomycotina</taxon>
        <taxon>Agaricomycetes</taxon>
        <taxon>Agaricomycetidae</taxon>
        <taxon>Agaricales</taxon>
        <taxon>Agaricineae</taxon>
        <taxon>Agaricaceae</taxon>
        <taxon>Leucocoprinus</taxon>
    </lineage>
</organism>